<gene>
    <name evidence="1" type="ORF">EZS28_002600</name>
</gene>
<accession>A0A5J4X509</accession>
<evidence type="ECO:0000313" key="1">
    <source>
        <dbReference type="EMBL" id="KAA6401882.1"/>
    </source>
</evidence>
<evidence type="ECO:0000313" key="2">
    <source>
        <dbReference type="Proteomes" id="UP000324800"/>
    </source>
</evidence>
<name>A0A5J4X509_9EUKA</name>
<protein>
    <submittedName>
        <fullName evidence="1">Uncharacterized protein</fullName>
    </submittedName>
</protein>
<dbReference type="Proteomes" id="UP000324800">
    <property type="component" value="Unassembled WGS sequence"/>
</dbReference>
<reference evidence="1 2" key="1">
    <citation type="submission" date="2019-03" db="EMBL/GenBank/DDBJ databases">
        <title>Single cell metagenomics reveals metabolic interactions within the superorganism composed of flagellate Streblomastix strix and complex community of Bacteroidetes bacteria on its surface.</title>
        <authorList>
            <person name="Treitli S.C."/>
            <person name="Kolisko M."/>
            <person name="Husnik F."/>
            <person name="Keeling P."/>
            <person name="Hampl V."/>
        </authorList>
    </citation>
    <scope>NUCLEOTIDE SEQUENCE [LARGE SCALE GENOMIC DNA]</scope>
    <source>
        <strain evidence="1">ST1C</strain>
    </source>
</reference>
<dbReference type="AlphaFoldDB" id="A0A5J4X509"/>
<sequence>MSVFPVAVCTVATISFPDLRELGQKRASVALVGYYASAFFREKSICDVSCPESPAKSTCVAVIEFGGTSSGVAIVQSGSSGSISKFWLNAFTNVGYGCAATCSRFCGIKFAQFGVQYESLLDGRLLVKLVQRVILSFAVFKMDTPLQTLVGEWPEESLQIVDVNNQILYTFIHSKVLK</sequence>
<organism evidence="1 2">
    <name type="scientific">Streblomastix strix</name>
    <dbReference type="NCBI Taxonomy" id="222440"/>
    <lineage>
        <taxon>Eukaryota</taxon>
        <taxon>Metamonada</taxon>
        <taxon>Preaxostyla</taxon>
        <taxon>Oxymonadida</taxon>
        <taxon>Streblomastigidae</taxon>
        <taxon>Streblomastix</taxon>
    </lineage>
</organism>
<dbReference type="EMBL" id="SNRW01000321">
    <property type="protein sequence ID" value="KAA6401882.1"/>
    <property type="molecule type" value="Genomic_DNA"/>
</dbReference>
<proteinExistence type="predicted"/>
<comment type="caution">
    <text evidence="1">The sequence shown here is derived from an EMBL/GenBank/DDBJ whole genome shotgun (WGS) entry which is preliminary data.</text>
</comment>